<evidence type="ECO:0000256" key="3">
    <source>
        <dbReference type="ARBA" id="ARBA00022722"/>
    </source>
</evidence>
<keyword evidence="3" id="KW-0540">Nuclease</keyword>
<dbReference type="InterPro" id="IPR043502">
    <property type="entry name" value="DNA/RNA_pol_sf"/>
</dbReference>
<feature type="domain" description="Reverse transcriptase RNase H-like" evidence="7">
    <location>
        <begin position="2"/>
        <end position="60"/>
    </location>
</feature>
<evidence type="ECO:0000256" key="1">
    <source>
        <dbReference type="ARBA" id="ARBA00022679"/>
    </source>
</evidence>
<organism evidence="8 9">
    <name type="scientific">Escallonia herrerae</name>
    <dbReference type="NCBI Taxonomy" id="1293975"/>
    <lineage>
        <taxon>Eukaryota</taxon>
        <taxon>Viridiplantae</taxon>
        <taxon>Streptophyta</taxon>
        <taxon>Embryophyta</taxon>
        <taxon>Tracheophyta</taxon>
        <taxon>Spermatophyta</taxon>
        <taxon>Magnoliopsida</taxon>
        <taxon>eudicotyledons</taxon>
        <taxon>Gunneridae</taxon>
        <taxon>Pentapetalae</taxon>
        <taxon>asterids</taxon>
        <taxon>campanulids</taxon>
        <taxon>Escalloniales</taxon>
        <taxon>Escalloniaceae</taxon>
        <taxon>Escallonia</taxon>
    </lineage>
</organism>
<dbReference type="PANTHER" id="PTHR48475:SF2">
    <property type="entry name" value="RIBONUCLEASE H"/>
    <property type="match status" value="1"/>
</dbReference>
<dbReference type="PANTHER" id="PTHR48475">
    <property type="entry name" value="RIBONUCLEASE H"/>
    <property type="match status" value="1"/>
</dbReference>
<reference evidence="8" key="1">
    <citation type="submission" date="2022-12" db="EMBL/GenBank/DDBJ databases">
        <title>Draft genome assemblies for two species of Escallonia (Escalloniales).</title>
        <authorList>
            <person name="Chanderbali A."/>
            <person name="Dervinis C."/>
            <person name="Anghel I."/>
            <person name="Soltis D."/>
            <person name="Soltis P."/>
            <person name="Zapata F."/>
        </authorList>
    </citation>
    <scope>NUCLEOTIDE SEQUENCE</scope>
    <source>
        <strain evidence="8">UCBG64.0493</strain>
        <tissue evidence="8">Leaf</tissue>
    </source>
</reference>
<keyword evidence="9" id="KW-1185">Reference proteome</keyword>
<evidence type="ECO:0000313" key="8">
    <source>
        <dbReference type="EMBL" id="KAK3040924.1"/>
    </source>
</evidence>
<keyword evidence="5" id="KW-0378">Hydrolase</keyword>
<comment type="caution">
    <text evidence="8">The sequence shown here is derived from an EMBL/GenBank/DDBJ whole genome shotgun (WGS) entry which is preliminary data.</text>
</comment>
<sequence>MRYPQIDKVALALVTSARKLRPYFQSHTIIVLTNEPLRKVLQNPDASVRLVNWSVELGEFGIKYKPRTIIKVQALSDFVVECKVPEDPPQLIFSEVSDPWLLYIDGSSKVFAGNTWAEGT</sequence>
<evidence type="ECO:0000256" key="2">
    <source>
        <dbReference type="ARBA" id="ARBA00022695"/>
    </source>
</evidence>
<name>A0AA88X9X6_9ASTE</name>
<evidence type="ECO:0000259" key="7">
    <source>
        <dbReference type="Pfam" id="PF17917"/>
    </source>
</evidence>
<keyword evidence="1" id="KW-0808">Transferase</keyword>
<evidence type="ECO:0000256" key="6">
    <source>
        <dbReference type="ARBA" id="ARBA00022918"/>
    </source>
</evidence>
<dbReference type="GO" id="GO:0004519">
    <property type="term" value="F:endonuclease activity"/>
    <property type="evidence" value="ECO:0007669"/>
    <property type="project" value="UniProtKB-KW"/>
</dbReference>
<accession>A0AA88X9X6</accession>
<proteinExistence type="predicted"/>
<dbReference type="Pfam" id="PF17917">
    <property type="entry name" value="RT_RNaseH"/>
    <property type="match status" value="1"/>
</dbReference>
<dbReference type="Proteomes" id="UP001188597">
    <property type="component" value="Unassembled WGS sequence"/>
</dbReference>
<evidence type="ECO:0000256" key="4">
    <source>
        <dbReference type="ARBA" id="ARBA00022759"/>
    </source>
</evidence>
<dbReference type="EMBL" id="JAVXUP010000045">
    <property type="protein sequence ID" value="KAK3040924.1"/>
    <property type="molecule type" value="Genomic_DNA"/>
</dbReference>
<dbReference type="GO" id="GO:0003964">
    <property type="term" value="F:RNA-directed DNA polymerase activity"/>
    <property type="evidence" value="ECO:0007669"/>
    <property type="project" value="UniProtKB-KW"/>
</dbReference>
<evidence type="ECO:0000313" key="9">
    <source>
        <dbReference type="Proteomes" id="UP001188597"/>
    </source>
</evidence>
<dbReference type="AlphaFoldDB" id="A0AA88X9X6"/>
<protein>
    <recommendedName>
        <fullName evidence="7">Reverse transcriptase RNase H-like domain-containing protein</fullName>
    </recommendedName>
</protein>
<evidence type="ECO:0000256" key="5">
    <source>
        <dbReference type="ARBA" id="ARBA00022801"/>
    </source>
</evidence>
<dbReference type="SUPFAM" id="SSF56672">
    <property type="entry name" value="DNA/RNA polymerases"/>
    <property type="match status" value="1"/>
</dbReference>
<keyword evidence="2" id="KW-0548">Nucleotidyltransferase</keyword>
<dbReference type="GO" id="GO:0016787">
    <property type="term" value="F:hydrolase activity"/>
    <property type="evidence" value="ECO:0007669"/>
    <property type="project" value="UniProtKB-KW"/>
</dbReference>
<keyword evidence="6" id="KW-0695">RNA-directed DNA polymerase</keyword>
<gene>
    <name evidence="8" type="ORF">RJ639_028798</name>
</gene>
<dbReference type="InterPro" id="IPR041373">
    <property type="entry name" value="RT_RNaseH"/>
</dbReference>
<keyword evidence="4" id="KW-0255">Endonuclease</keyword>